<accession>A0A5N7A525</accession>
<evidence type="ECO:0000313" key="3">
    <source>
        <dbReference type="Proteomes" id="UP000326268"/>
    </source>
</evidence>
<sequence>MSFLLVISGATLTGFVIYEGNIPPDPILRLTNFAQRTASAIYLGTFIHGVLLWCLFHYLPLYYESVQSYSVIILRVAIFREIFAVTPA</sequence>
<dbReference type="AlphaFoldDB" id="A0A5N7A525"/>
<evidence type="ECO:0000313" key="2">
    <source>
        <dbReference type="EMBL" id="KAE8364967.1"/>
    </source>
</evidence>
<dbReference type="Proteomes" id="UP000326268">
    <property type="component" value="Unassembled WGS sequence"/>
</dbReference>
<dbReference type="GeneID" id="43656941"/>
<reference evidence="2 3" key="1">
    <citation type="submission" date="2019-04" db="EMBL/GenBank/DDBJ databases">
        <title>Friends and foes A comparative genomics studyof 23 Aspergillus species from section Flavi.</title>
        <authorList>
            <consortium name="DOE Joint Genome Institute"/>
            <person name="Kjaerbolling I."/>
            <person name="Vesth T."/>
            <person name="Frisvad J.C."/>
            <person name="Nybo J.L."/>
            <person name="Theobald S."/>
            <person name="Kildgaard S."/>
            <person name="Isbrandt T."/>
            <person name="Kuo A."/>
            <person name="Sato A."/>
            <person name="Lyhne E.K."/>
            <person name="Kogle M.E."/>
            <person name="Wiebenga A."/>
            <person name="Kun R.S."/>
            <person name="Lubbers R.J."/>
            <person name="Makela M.R."/>
            <person name="Barry K."/>
            <person name="Chovatia M."/>
            <person name="Clum A."/>
            <person name="Daum C."/>
            <person name="Haridas S."/>
            <person name="He G."/>
            <person name="LaButti K."/>
            <person name="Lipzen A."/>
            <person name="Mondo S."/>
            <person name="Riley R."/>
            <person name="Salamov A."/>
            <person name="Simmons B.A."/>
            <person name="Magnuson J.K."/>
            <person name="Henrissat B."/>
            <person name="Mortensen U.H."/>
            <person name="Larsen T.O."/>
            <person name="Devries R.P."/>
            <person name="Grigoriev I.V."/>
            <person name="Machida M."/>
            <person name="Baker S.E."/>
            <person name="Andersen M.R."/>
        </authorList>
    </citation>
    <scope>NUCLEOTIDE SEQUENCE [LARGE SCALE GENOMIC DNA]</scope>
    <source>
        <strain evidence="2 3">CBS 763.97</strain>
    </source>
</reference>
<keyword evidence="1" id="KW-0472">Membrane</keyword>
<organism evidence="2 3">
    <name type="scientific">Aspergillus caelatus</name>
    <dbReference type="NCBI Taxonomy" id="61420"/>
    <lineage>
        <taxon>Eukaryota</taxon>
        <taxon>Fungi</taxon>
        <taxon>Dikarya</taxon>
        <taxon>Ascomycota</taxon>
        <taxon>Pezizomycotina</taxon>
        <taxon>Eurotiomycetes</taxon>
        <taxon>Eurotiomycetidae</taxon>
        <taxon>Eurotiales</taxon>
        <taxon>Aspergillaceae</taxon>
        <taxon>Aspergillus</taxon>
        <taxon>Aspergillus subgen. Circumdati</taxon>
    </lineage>
</organism>
<protein>
    <submittedName>
        <fullName evidence="2">Uncharacterized protein</fullName>
    </submittedName>
</protein>
<dbReference type="EMBL" id="ML737640">
    <property type="protein sequence ID" value="KAE8364967.1"/>
    <property type="molecule type" value="Genomic_DNA"/>
</dbReference>
<dbReference type="OrthoDB" id="2351791at2759"/>
<dbReference type="RefSeq" id="XP_031928048.1">
    <property type="nucleotide sequence ID" value="XM_032072495.1"/>
</dbReference>
<proteinExistence type="predicted"/>
<keyword evidence="3" id="KW-1185">Reference proteome</keyword>
<name>A0A5N7A525_9EURO</name>
<evidence type="ECO:0000256" key="1">
    <source>
        <dbReference type="SAM" id="Phobius"/>
    </source>
</evidence>
<gene>
    <name evidence="2" type="ORF">BDV27DRAFT_157359</name>
</gene>
<keyword evidence="1" id="KW-1133">Transmembrane helix</keyword>
<keyword evidence="1" id="KW-0812">Transmembrane</keyword>
<feature type="transmembrane region" description="Helical" evidence="1">
    <location>
        <begin position="40"/>
        <end position="59"/>
    </location>
</feature>